<sequence length="225" mass="25366">MVKPGFLGQYDKYVILCSTSVTVSYEPVGCFADTNRRALRNEYYNYRRKINWNVYPDFSAVINNCARQAYLNGFRTMFAVQFWGECWSDGSAFTRFMKYGPSSNCAHGVGKHWANYVYHMMVTQNSVVQQCTSNGEVYNEGDTMYVPNEWLDVKDAACQKCECNSGKASSCSIGYHCDALLDGACEKYVLKPKQCCPTCVSDAKSSKEAIALPAEKPPPTWPLWP</sequence>
<dbReference type="PhylomeDB" id="A7RGR2"/>
<dbReference type="SUPFAM" id="SSF57603">
    <property type="entry name" value="FnI-like domain"/>
    <property type="match status" value="1"/>
</dbReference>
<dbReference type="EMBL" id="DS469509">
    <property type="protein sequence ID" value="EDO49455.1"/>
    <property type="molecule type" value="Genomic_DNA"/>
</dbReference>
<dbReference type="SMART" id="SM00214">
    <property type="entry name" value="VWC"/>
    <property type="match status" value="1"/>
</dbReference>
<dbReference type="Proteomes" id="UP000001593">
    <property type="component" value="Unassembled WGS sequence"/>
</dbReference>
<dbReference type="AlphaFoldDB" id="A7RGR2"/>
<feature type="domain" description="VWFC" evidence="1">
    <location>
        <begin position="131"/>
        <end position="199"/>
    </location>
</feature>
<evidence type="ECO:0000259" key="1">
    <source>
        <dbReference type="SMART" id="SM00214"/>
    </source>
</evidence>
<protein>
    <recommendedName>
        <fullName evidence="1">VWFC domain-containing protein</fullName>
    </recommendedName>
</protein>
<accession>A7RGR2</accession>
<evidence type="ECO:0000313" key="3">
    <source>
        <dbReference type="Proteomes" id="UP000001593"/>
    </source>
</evidence>
<organism evidence="2 3">
    <name type="scientific">Nematostella vectensis</name>
    <name type="common">Starlet sea anemone</name>
    <dbReference type="NCBI Taxonomy" id="45351"/>
    <lineage>
        <taxon>Eukaryota</taxon>
        <taxon>Metazoa</taxon>
        <taxon>Cnidaria</taxon>
        <taxon>Anthozoa</taxon>
        <taxon>Hexacorallia</taxon>
        <taxon>Actiniaria</taxon>
        <taxon>Edwardsiidae</taxon>
        <taxon>Nematostella</taxon>
    </lineage>
</organism>
<dbReference type="InterPro" id="IPR001007">
    <property type="entry name" value="VWF_dom"/>
</dbReference>
<dbReference type="HOGENOM" id="CLU_1231199_0_0_1"/>
<gene>
    <name evidence="2" type="ORF">NEMVEDRAFT_v1g196912</name>
</gene>
<evidence type="ECO:0000313" key="2">
    <source>
        <dbReference type="EMBL" id="EDO49455.1"/>
    </source>
</evidence>
<keyword evidence="3" id="KW-1185">Reference proteome</keyword>
<dbReference type="Pfam" id="PF23334">
    <property type="entry name" value="VWC2L_2nd"/>
    <property type="match status" value="1"/>
</dbReference>
<name>A7RGR2_NEMVE</name>
<dbReference type="InParanoid" id="A7RGR2"/>
<reference evidence="2 3" key="1">
    <citation type="journal article" date="2007" name="Science">
        <title>Sea anemone genome reveals ancestral eumetazoan gene repertoire and genomic organization.</title>
        <authorList>
            <person name="Putnam N.H."/>
            <person name="Srivastava M."/>
            <person name="Hellsten U."/>
            <person name="Dirks B."/>
            <person name="Chapman J."/>
            <person name="Salamov A."/>
            <person name="Terry A."/>
            <person name="Shapiro H."/>
            <person name="Lindquist E."/>
            <person name="Kapitonov V.V."/>
            <person name="Jurka J."/>
            <person name="Genikhovich G."/>
            <person name="Grigoriev I.V."/>
            <person name="Lucas S.M."/>
            <person name="Steele R.E."/>
            <person name="Finnerty J.R."/>
            <person name="Technau U."/>
            <person name="Martindale M.Q."/>
            <person name="Rokhsar D.S."/>
        </authorList>
    </citation>
    <scope>NUCLEOTIDE SEQUENCE [LARGE SCALE GENOMIC DNA]</scope>
    <source>
        <strain evidence="3">CH2 X CH6</strain>
    </source>
</reference>
<proteinExistence type="predicted"/>